<feature type="transmembrane region" description="Helical" evidence="1">
    <location>
        <begin position="5"/>
        <end position="23"/>
    </location>
</feature>
<comment type="caution">
    <text evidence="2">The sequence shown here is derived from an EMBL/GenBank/DDBJ whole genome shotgun (WGS) entry which is preliminary data.</text>
</comment>
<keyword evidence="2" id="KW-0496">Mitochondrion</keyword>
<reference evidence="2" key="1">
    <citation type="journal article" date="2015" name="Genome Biol. Evol.">
        <title>Organellar Genomes of White Spruce (Picea glauca): Assembly and Annotation.</title>
        <authorList>
            <person name="Jackman S.D."/>
            <person name="Warren R.L."/>
            <person name="Gibb E.A."/>
            <person name="Vandervalk B.P."/>
            <person name="Mohamadi H."/>
            <person name="Chu J."/>
            <person name="Raymond A."/>
            <person name="Pleasance S."/>
            <person name="Coope R."/>
            <person name="Wildung M.R."/>
            <person name="Ritland C.E."/>
            <person name="Bousquet J."/>
            <person name="Jones S.J."/>
            <person name="Bohlmann J."/>
            <person name="Birol I."/>
        </authorList>
    </citation>
    <scope>NUCLEOTIDE SEQUENCE [LARGE SCALE GENOMIC DNA]</scope>
    <source>
        <tissue evidence="2">Flushing bud</tissue>
    </source>
</reference>
<sequence length="70" mass="8070">MEGNWWRGIFFSLTLGWLVSLLAGRSSTFVLYSTMLRFIYVFIIRKEGQLGKSWSTRKVGSRISISEGFT</sequence>
<organism evidence="2">
    <name type="scientific">Picea glauca</name>
    <name type="common">White spruce</name>
    <name type="synonym">Pinus glauca</name>
    <dbReference type="NCBI Taxonomy" id="3330"/>
    <lineage>
        <taxon>Eukaryota</taxon>
        <taxon>Viridiplantae</taxon>
        <taxon>Streptophyta</taxon>
        <taxon>Embryophyta</taxon>
        <taxon>Tracheophyta</taxon>
        <taxon>Spermatophyta</taxon>
        <taxon>Pinopsida</taxon>
        <taxon>Pinidae</taxon>
        <taxon>Conifers I</taxon>
        <taxon>Pinales</taxon>
        <taxon>Pinaceae</taxon>
        <taxon>Picea</taxon>
    </lineage>
</organism>
<dbReference type="AlphaFoldDB" id="A0A101LV48"/>
<gene>
    <name evidence="2" type="ORF">ABT39_MTgene2240</name>
</gene>
<evidence type="ECO:0000313" key="2">
    <source>
        <dbReference type="EMBL" id="KUM45886.1"/>
    </source>
</evidence>
<name>A0A101LV48_PICGL</name>
<keyword evidence="1" id="KW-0812">Transmembrane</keyword>
<protein>
    <submittedName>
        <fullName evidence="2">Uncharacterized protein</fullName>
    </submittedName>
</protein>
<evidence type="ECO:0000256" key="1">
    <source>
        <dbReference type="SAM" id="Phobius"/>
    </source>
</evidence>
<proteinExistence type="predicted"/>
<accession>A0A101LV48</accession>
<dbReference type="EMBL" id="LKAM01000015">
    <property type="protein sequence ID" value="KUM45886.1"/>
    <property type="molecule type" value="Genomic_DNA"/>
</dbReference>
<keyword evidence="1" id="KW-1133">Transmembrane helix</keyword>
<geneLocation type="mitochondrion" evidence="2"/>
<keyword evidence="1" id="KW-0472">Membrane</keyword>